<dbReference type="RefSeq" id="WP_160801468.1">
    <property type="nucleotide sequence ID" value="NZ_WUUL01000006.1"/>
</dbReference>
<protein>
    <submittedName>
        <fullName evidence="1">Uncharacterized protein</fullName>
    </submittedName>
</protein>
<comment type="caution">
    <text evidence="1">The sequence shown here is derived from an EMBL/GenBank/DDBJ whole genome shotgun (WGS) entry which is preliminary data.</text>
</comment>
<reference evidence="1 2" key="1">
    <citation type="submission" date="2019-12" db="EMBL/GenBank/DDBJ databases">
        <title>Whole-genome analyses of novel actinobacteria.</title>
        <authorList>
            <person name="Sahin N."/>
            <person name="Saygin H."/>
        </authorList>
    </citation>
    <scope>NUCLEOTIDE SEQUENCE [LARGE SCALE GENOMIC DNA]</scope>
    <source>
        <strain evidence="1 2">KC615</strain>
    </source>
</reference>
<dbReference type="AlphaFoldDB" id="A0A6I4VR52"/>
<organism evidence="1 2">
    <name type="scientific">Shimazuella alba</name>
    <dbReference type="NCBI Taxonomy" id="2690964"/>
    <lineage>
        <taxon>Bacteria</taxon>
        <taxon>Bacillati</taxon>
        <taxon>Bacillota</taxon>
        <taxon>Bacilli</taxon>
        <taxon>Bacillales</taxon>
        <taxon>Thermoactinomycetaceae</taxon>
        <taxon>Shimazuella</taxon>
    </lineage>
</organism>
<keyword evidence="2" id="KW-1185">Reference proteome</keyword>
<evidence type="ECO:0000313" key="1">
    <source>
        <dbReference type="EMBL" id="MXQ54109.1"/>
    </source>
</evidence>
<gene>
    <name evidence="1" type="ORF">GSM42_10360</name>
</gene>
<accession>A0A6I4VR52</accession>
<sequence length="268" mass="30168">MRVNLDLHKDITNLPEDLRTVFFREPDPQWSTDEIQAAFNFVAETGSKPGVIWGGSVRLKKGSRLLRRKPQLRIGMNRTLFPFAKLQAEGTGRPYSRWNSPSYTKAIISNPDAIPAICDGTNIIDETDGDRSGKVVLLGIHKTGQLIACTGGMPNDKIVAAQNPLVENFRRRQLDEFGMNIGEGSHRPAWWVQDGAMNHIIQYVTYKCTAEWVRDCFAARTSDVFEALVVVRDDPWAIEEVCAKYAAKGYKPWKWIVPLAQRDHSIAA</sequence>
<proteinExistence type="predicted"/>
<dbReference type="EMBL" id="WUUL01000006">
    <property type="protein sequence ID" value="MXQ54109.1"/>
    <property type="molecule type" value="Genomic_DNA"/>
</dbReference>
<name>A0A6I4VR52_9BACL</name>
<evidence type="ECO:0000313" key="2">
    <source>
        <dbReference type="Proteomes" id="UP000430692"/>
    </source>
</evidence>
<dbReference type="Proteomes" id="UP000430692">
    <property type="component" value="Unassembled WGS sequence"/>
</dbReference>